<evidence type="ECO:0000313" key="1">
    <source>
        <dbReference type="EMBL" id="EIZ00426.1"/>
    </source>
</evidence>
<dbReference type="EMBL" id="AGXP01000016">
    <property type="protein sequence ID" value="EIZ00426.1"/>
    <property type="molecule type" value="Genomic_DNA"/>
</dbReference>
<comment type="caution">
    <text evidence="1">The sequence shown here is derived from an EMBL/GenBank/DDBJ whole genome shotgun (WGS) entry which is preliminary data.</text>
</comment>
<dbReference type="PATRIC" id="fig|997881.3.peg.1544"/>
<gene>
    <name evidence="1" type="ORF">HMPREF1080_01474</name>
</gene>
<evidence type="ECO:0000313" key="2">
    <source>
        <dbReference type="Proteomes" id="UP000003917"/>
    </source>
</evidence>
<dbReference type="HOGENOM" id="CLU_1183104_0_0_10"/>
<proteinExistence type="predicted"/>
<evidence type="ECO:0008006" key="3">
    <source>
        <dbReference type="Google" id="ProtNLM"/>
    </source>
</evidence>
<dbReference type="AlphaFoldDB" id="I9BKY4"/>
<reference evidence="1 2" key="1">
    <citation type="submission" date="2012-02" db="EMBL/GenBank/DDBJ databases">
        <title>The Genome Sequence of Bacteroides fragilis CL05T12C13.</title>
        <authorList>
            <consortium name="The Broad Institute Genome Sequencing Platform"/>
            <person name="Earl A."/>
            <person name="Ward D."/>
            <person name="Feldgarden M."/>
            <person name="Gevers D."/>
            <person name="Zitomersky N.L."/>
            <person name="Coyne M.J."/>
            <person name="Comstock L.E."/>
            <person name="Young S.K."/>
            <person name="Zeng Q."/>
            <person name="Gargeya S."/>
            <person name="Fitzgerald M."/>
            <person name="Haas B."/>
            <person name="Abouelleil A."/>
            <person name="Alvarado L."/>
            <person name="Arachchi H.M."/>
            <person name="Berlin A."/>
            <person name="Chapman S.B."/>
            <person name="Gearin G."/>
            <person name="Goldberg J."/>
            <person name="Griggs A."/>
            <person name="Gujja S."/>
            <person name="Hansen M."/>
            <person name="Heiman D."/>
            <person name="Howarth C."/>
            <person name="Larimer J."/>
            <person name="Lui A."/>
            <person name="MacDonald P.J.P."/>
            <person name="McCowen C."/>
            <person name="Montmayeur A."/>
            <person name="Murphy C."/>
            <person name="Neiman D."/>
            <person name="Pearson M."/>
            <person name="Priest M."/>
            <person name="Roberts A."/>
            <person name="Saif S."/>
            <person name="Shea T."/>
            <person name="Sisk P."/>
            <person name="Stolte C."/>
            <person name="Sykes S."/>
            <person name="Wortman J."/>
            <person name="Nusbaum C."/>
            <person name="Birren B."/>
        </authorList>
    </citation>
    <scope>NUCLEOTIDE SEQUENCE [LARGE SCALE GENOMIC DNA]</scope>
    <source>
        <strain evidence="1 2">CL05T12C13</strain>
    </source>
</reference>
<sequence>MKKIIKIVLFFLCNFFKKKFVEYHYFPFDTLEVTLCEEAVLYMESVKTLLSNAGICYRFTDGTALGLYREHGFIKHDNDIDLDILNIVDEKIIIKKMRALGFKIGRIVYFKNQIQQLVFYNNKKIIIDFVIWSQNGEEIFNYSERGYKRSQKVKYFKSLTSVVAFNHSYLIPGYIEEWLCFRYGIDWKVPKTYKGDWKEECGDISLLSC</sequence>
<dbReference type="RefSeq" id="WP_005800719.1">
    <property type="nucleotide sequence ID" value="NZ_JH724193.1"/>
</dbReference>
<protein>
    <recommendedName>
        <fullName evidence="3">LicD family protein</fullName>
    </recommendedName>
</protein>
<name>I9BKY4_BACFG</name>
<accession>I9BKY4</accession>
<dbReference type="Proteomes" id="UP000003917">
    <property type="component" value="Unassembled WGS sequence"/>
</dbReference>
<organism evidence="1 2">
    <name type="scientific">Bacteroides fragilis CL05T12C13</name>
    <dbReference type="NCBI Taxonomy" id="997881"/>
    <lineage>
        <taxon>Bacteria</taxon>
        <taxon>Pseudomonadati</taxon>
        <taxon>Bacteroidota</taxon>
        <taxon>Bacteroidia</taxon>
        <taxon>Bacteroidales</taxon>
        <taxon>Bacteroidaceae</taxon>
        <taxon>Bacteroides</taxon>
    </lineage>
</organism>